<dbReference type="EMBL" id="LXQA010048438">
    <property type="protein sequence ID" value="MCI02212.1"/>
    <property type="molecule type" value="Genomic_DNA"/>
</dbReference>
<accession>A0A392NS30</accession>
<feature type="compositionally biased region" description="Polar residues" evidence="1">
    <location>
        <begin position="30"/>
        <end position="40"/>
    </location>
</feature>
<sequence length="40" mass="4607">MENNNKDTEIGRVKEEEEDEESPIEEVRLTVTNTDDSTLP</sequence>
<feature type="region of interest" description="Disordered" evidence="1">
    <location>
        <begin position="1"/>
        <end position="40"/>
    </location>
</feature>
<comment type="caution">
    <text evidence="2">The sequence shown here is derived from an EMBL/GenBank/DDBJ whole genome shotgun (WGS) entry which is preliminary data.</text>
</comment>
<reference evidence="2 3" key="1">
    <citation type="journal article" date="2018" name="Front. Plant Sci.">
        <title>Red Clover (Trifolium pratense) and Zigzag Clover (T. medium) - A Picture of Genomic Similarities and Differences.</title>
        <authorList>
            <person name="Dluhosova J."/>
            <person name="Istvanek J."/>
            <person name="Nedelnik J."/>
            <person name="Repkova J."/>
        </authorList>
    </citation>
    <scope>NUCLEOTIDE SEQUENCE [LARGE SCALE GENOMIC DNA]</scope>
    <source>
        <strain evidence="3">cv. 10/8</strain>
        <tissue evidence="2">Leaf</tissue>
    </source>
</reference>
<keyword evidence="3" id="KW-1185">Reference proteome</keyword>
<evidence type="ECO:0000313" key="3">
    <source>
        <dbReference type="Proteomes" id="UP000265520"/>
    </source>
</evidence>
<proteinExistence type="predicted"/>
<feature type="non-terminal residue" evidence="2">
    <location>
        <position position="40"/>
    </location>
</feature>
<evidence type="ECO:0000256" key="1">
    <source>
        <dbReference type="SAM" id="MobiDB-lite"/>
    </source>
</evidence>
<organism evidence="2 3">
    <name type="scientific">Trifolium medium</name>
    <dbReference type="NCBI Taxonomy" id="97028"/>
    <lineage>
        <taxon>Eukaryota</taxon>
        <taxon>Viridiplantae</taxon>
        <taxon>Streptophyta</taxon>
        <taxon>Embryophyta</taxon>
        <taxon>Tracheophyta</taxon>
        <taxon>Spermatophyta</taxon>
        <taxon>Magnoliopsida</taxon>
        <taxon>eudicotyledons</taxon>
        <taxon>Gunneridae</taxon>
        <taxon>Pentapetalae</taxon>
        <taxon>rosids</taxon>
        <taxon>fabids</taxon>
        <taxon>Fabales</taxon>
        <taxon>Fabaceae</taxon>
        <taxon>Papilionoideae</taxon>
        <taxon>50 kb inversion clade</taxon>
        <taxon>NPAAA clade</taxon>
        <taxon>Hologalegina</taxon>
        <taxon>IRL clade</taxon>
        <taxon>Trifolieae</taxon>
        <taxon>Trifolium</taxon>
    </lineage>
</organism>
<evidence type="ECO:0000313" key="2">
    <source>
        <dbReference type="EMBL" id="MCI02212.1"/>
    </source>
</evidence>
<feature type="compositionally biased region" description="Basic and acidic residues" evidence="1">
    <location>
        <begin position="1"/>
        <end position="15"/>
    </location>
</feature>
<dbReference type="Proteomes" id="UP000265520">
    <property type="component" value="Unassembled WGS sequence"/>
</dbReference>
<protein>
    <submittedName>
        <fullName evidence="2">Uncharacterized protein</fullName>
    </submittedName>
</protein>
<dbReference type="AlphaFoldDB" id="A0A392NS30"/>
<name>A0A392NS30_9FABA</name>